<sequence>MKASPKPKTRARILDAARALFNERGPGNVTTAEIAEAVGINEGNLYYHFQRKEQLLEALFAEFAQALHAAATAYAASDDEPARYRTYLTGWFQTMWEWRFFYRDGAMVFRLAPELKPRLKQVSDAGQGLTRRAIEEMQRAGLLAIPADRLDLLVTNAWIVSTYWIDYLRSRRGIGEVTRAHVDWGARQVMSLFLPYLTPRGLAEAELGAAREDG</sequence>
<feature type="domain" description="HTH tetR-type" evidence="3">
    <location>
        <begin position="7"/>
        <end position="67"/>
    </location>
</feature>
<dbReference type="PROSITE" id="PS50977">
    <property type="entry name" value="HTH_TETR_2"/>
    <property type="match status" value="1"/>
</dbReference>
<evidence type="ECO:0000256" key="1">
    <source>
        <dbReference type="ARBA" id="ARBA00023125"/>
    </source>
</evidence>
<evidence type="ECO:0000259" key="3">
    <source>
        <dbReference type="PROSITE" id="PS50977"/>
    </source>
</evidence>
<gene>
    <name evidence="4" type="ORF">ABID43_005175</name>
</gene>
<protein>
    <submittedName>
        <fullName evidence="4">AcrR family transcriptional regulator</fullName>
    </submittedName>
</protein>
<proteinExistence type="predicted"/>
<dbReference type="EMBL" id="JBEPMM010000034">
    <property type="protein sequence ID" value="MET3695606.1"/>
    <property type="molecule type" value="Genomic_DNA"/>
</dbReference>
<feature type="DNA-binding region" description="H-T-H motif" evidence="2">
    <location>
        <begin position="30"/>
        <end position="49"/>
    </location>
</feature>
<dbReference type="Proteomes" id="UP001549145">
    <property type="component" value="Unassembled WGS sequence"/>
</dbReference>
<dbReference type="Gene3D" id="1.10.357.10">
    <property type="entry name" value="Tetracycline Repressor, domain 2"/>
    <property type="match status" value="1"/>
</dbReference>
<comment type="caution">
    <text evidence="4">The sequence shown here is derived from an EMBL/GenBank/DDBJ whole genome shotgun (WGS) entry which is preliminary data.</text>
</comment>
<organism evidence="4 5">
    <name type="scientific">Methylobacterium goesingense</name>
    <dbReference type="NCBI Taxonomy" id="243690"/>
    <lineage>
        <taxon>Bacteria</taxon>
        <taxon>Pseudomonadati</taxon>
        <taxon>Pseudomonadota</taxon>
        <taxon>Alphaproteobacteria</taxon>
        <taxon>Hyphomicrobiales</taxon>
        <taxon>Methylobacteriaceae</taxon>
        <taxon>Methylobacterium</taxon>
    </lineage>
</organism>
<dbReference type="InterPro" id="IPR025722">
    <property type="entry name" value="TetR"/>
</dbReference>
<dbReference type="Pfam" id="PF00440">
    <property type="entry name" value="TetR_N"/>
    <property type="match status" value="1"/>
</dbReference>
<accession>A0ABV2LCL3</accession>
<reference evidence="4 5" key="1">
    <citation type="submission" date="2024-06" db="EMBL/GenBank/DDBJ databases">
        <title>Genomic Encyclopedia of Type Strains, Phase IV (KMG-IV): sequencing the most valuable type-strain genomes for metagenomic binning, comparative biology and taxonomic classification.</title>
        <authorList>
            <person name="Goeker M."/>
        </authorList>
    </citation>
    <scope>NUCLEOTIDE SEQUENCE [LARGE SCALE GENOMIC DNA]</scope>
    <source>
        <strain evidence="4 5">DSM 21331</strain>
    </source>
</reference>
<dbReference type="InterPro" id="IPR050109">
    <property type="entry name" value="HTH-type_TetR-like_transc_reg"/>
</dbReference>
<dbReference type="PANTHER" id="PTHR30055:SF223">
    <property type="entry name" value="HTH-TYPE TRANSCRIPTIONAL REGULATOR UIDR"/>
    <property type="match status" value="1"/>
</dbReference>
<dbReference type="InterPro" id="IPR001647">
    <property type="entry name" value="HTH_TetR"/>
</dbReference>
<dbReference type="InterPro" id="IPR009057">
    <property type="entry name" value="Homeodomain-like_sf"/>
</dbReference>
<evidence type="ECO:0000256" key="2">
    <source>
        <dbReference type="PROSITE-ProRule" id="PRU00335"/>
    </source>
</evidence>
<evidence type="ECO:0000313" key="4">
    <source>
        <dbReference type="EMBL" id="MET3695606.1"/>
    </source>
</evidence>
<keyword evidence="5" id="KW-1185">Reference proteome</keyword>
<name>A0ABV2LCL3_9HYPH</name>
<dbReference type="PRINTS" id="PR00455">
    <property type="entry name" value="HTHTETR"/>
</dbReference>
<dbReference type="PANTHER" id="PTHR30055">
    <property type="entry name" value="HTH-TYPE TRANSCRIPTIONAL REGULATOR RUTR"/>
    <property type="match status" value="1"/>
</dbReference>
<dbReference type="SUPFAM" id="SSF46689">
    <property type="entry name" value="Homeodomain-like"/>
    <property type="match status" value="1"/>
</dbReference>
<dbReference type="Pfam" id="PF13972">
    <property type="entry name" value="TetR"/>
    <property type="match status" value="1"/>
</dbReference>
<keyword evidence="1 2" id="KW-0238">DNA-binding</keyword>
<evidence type="ECO:0000313" key="5">
    <source>
        <dbReference type="Proteomes" id="UP001549145"/>
    </source>
</evidence>